<dbReference type="AlphaFoldDB" id="A0AAD6WZ54"/>
<accession>A0AAD6WZ54</accession>
<feature type="compositionally biased region" description="Polar residues" evidence="1">
    <location>
        <begin position="13"/>
        <end position="26"/>
    </location>
</feature>
<feature type="region of interest" description="Disordered" evidence="1">
    <location>
        <begin position="1"/>
        <end position="32"/>
    </location>
</feature>
<comment type="caution">
    <text evidence="2">The sequence shown here is derived from an EMBL/GenBank/DDBJ whole genome shotgun (WGS) entry which is preliminary data.</text>
</comment>
<sequence>MGGHPLFPDNEIHGTNTGIVQPTNYTENEEEQRKKAVVDAAAGRKFGRVVVDLTVSSAGVWANVGPVLTFAQAVNIGKQFHGKAADNIASAF</sequence>
<evidence type="ECO:0000313" key="3">
    <source>
        <dbReference type="Proteomes" id="UP001218188"/>
    </source>
</evidence>
<organism evidence="2 3">
    <name type="scientific">Mycena alexandri</name>
    <dbReference type="NCBI Taxonomy" id="1745969"/>
    <lineage>
        <taxon>Eukaryota</taxon>
        <taxon>Fungi</taxon>
        <taxon>Dikarya</taxon>
        <taxon>Basidiomycota</taxon>
        <taxon>Agaricomycotina</taxon>
        <taxon>Agaricomycetes</taxon>
        <taxon>Agaricomycetidae</taxon>
        <taxon>Agaricales</taxon>
        <taxon>Marasmiineae</taxon>
        <taxon>Mycenaceae</taxon>
        <taxon>Mycena</taxon>
    </lineage>
</organism>
<proteinExistence type="predicted"/>
<gene>
    <name evidence="2" type="ORF">C8F04DRAFT_1398642</name>
</gene>
<dbReference type="EMBL" id="JARJCM010000107">
    <property type="protein sequence ID" value="KAJ7028881.1"/>
    <property type="molecule type" value="Genomic_DNA"/>
</dbReference>
<name>A0AAD6WZ54_9AGAR</name>
<reference evidence="2" key="1">
    <citation type="submission" date="2023-03" db="EMBL/GenBank/DDBJ databases">
        <title>Massive genome expansion in bonnet fungi (Mycena s.s.) driven by repeated elements and novel gene families across ecological guilds.</title>
        <authorList>
            <consortium name="Lawrence Berkeley National Laboratory"/>
            <person name="Harder C.B."/>
            <person name="Miyauchi S."/>
            <person name="Viragh M."/>
            <person name="Kuo A."/>
            <person name="Thoen E."/>
            <person name="Andreopoulos B."/>
            <person name="Lu D."/>
            <person name="Skrede I."/>
            <person name="Drula E."/>
            <person name="Henrissat B."/>
            <person name="Morin E."/>
            <person name="Kohler A."/>
            <person name="Barry K."/>
            <person name="LaButti K."/>
            <person name="Morin E."/>
            <person name="Salamov A."/>
            <person name="Lipzen A."/>
            <person name="Mereny Z."/>
            <person name="Hegedus B."/>
            <person name="Baldrian P."/>
            <person name="Stursova M."/>
            <person name="Weitz H."/>
            <person name="Taylor A."/>
            <person name="Grigoriev I.V."/>
            <person name="Nagy L.G."/>
            <person name="Martin F."/>
            <person name="Kauserud H."/>
        </authorList>
    </citation>
    <scope>NUCLEOTIDE SEQUENCE</scope>
    <source>
        <strain evidence="2">CBHHK200</strain>
    </source>
</reference>
<evidence type="ECO:0000313" key="2">
    <source>
        <dbReference type="EMBL" id="KAJ7028881.1"/>
    </source>
</evidence>
<protein>
    <submittedName>
        <fullName evidence="2">Uncharacterized protein</fullName>
    </submittedName>
</protein>
<dbReference type="Proteomes" id="UP001218188">
    <property type="component" value="Unassembled WGS sequence"/>
</dbReference>
<keyword evidence="3" id="KW-1185">Reference proteome</keyword>
<evidence type="ECO:0000256" key="1">
    <source>
        <dbReference type="SAM" id="MobiDB-lite"/>
    </source>
</evidence>